<evidence type="ECO:0000313" key="3">
    <source>
        <dbReference type="Proteomes" id="UP000243515"/>
    </source>
</evidence>
<organism evidence="2 3">
    <name type="scientific">Elaphomyces granulatus</name>
    <dbReference type="NCBI Taxonomy" id="519963"/>
    <lineage>
        <taxon>Eukaryota</taxon>
        <taxon>Fungi</taxon>
        <taxon>Dikarya</taxon>
        <taxon>Ascomycota</taxon>
        <taxon>Pezizomycotina</taxon>
        <taxon>Eurotiomycetes</taxon>
        <taxon>Eurotiomycetidae</taxon>
        <taxon>Eurotiales</taxon>
        <taxon>Elaphomycetaceae</taxon>
        <taxon>Elaphomyces</taxon>
    </lineage>
</organism>
<evidence type="ECO:0000256" key="1">
    <source>
        <dbReference type="SAM" id="MobiDB-lite"/>
    </source>
</evidence>
<accession>A0A232M0I8</accession>
<dbReference type="EMBL" id="NPHW01003237">
    <property type="protein sequence ID" value="OXV09925.1"/>
    <property type="molecule type" value="Genomic_DNA"/>
</dbReference>
<name>A0A232M0I8_9EURO</name>
<feature type="compositionally biased region" description="Polar residues" evidence="1">
    <location>
        <begin position="240"/>
        <end position="283"/>
    </location>
</feature>
<sequence>MRSFTVDIEMDISPAHRSREENQERAFVAASRRKDRSLDARLESAYRASILHKQRTGKALNITKEIVEDEAMYEEVDERLPERRILMLQNQNEQVEERFQRQLIAIFGSPNGIPRSRTAMDATYQMRSDIPSSDPLSQTRMVNCTIPAPISTYSSPATTTTSTVASSLSRPPARVNTTRSSYMPPPENWSSAVMSTASSSIWPIPPPYISAASSAPSPWLTSQSIAPLQQPTLEPLLAPSLSQSTRESDSSALEASQHQVRQQPSTAPGPESPNQPQVTSAPESSEPAPFTQDGTVQSNDATITHGGRAQSEPSYVEYLEEIDRPSVDLGLQMSILEELETQLPETTIGPETCTTPELDMSPSPTTPKLSPCLPLTSGGLNDQSTVMIWTEDRDPEFDLFSQLAADLENDSELTSLDNFLLDDYAMFDGDLGLVV</sequence>
<feature type="region of interest" description="Disordered" evidence="1">
    <location>
        <begin position="152"/>
        <end position="182"/>
    </location>
</feature>
<feature type="compositionally biased region" description="Polar residues" evidence="1">
    <location>
        <begin position="292"/>
        <end position="302"/>
    </location>
</feature>
<gene>
    <name evidence="2" type="ORF">Egran_02312</name>
</gene>
<proteinExistence type="predicted"/>
<dbReference type="OrthoDB" id="5397087at2759"/>
<dbReference type="Proteomes" id="UP000243515">
    <property type="component" value="Unassembled WGS sequence"/>
</dbReference>
<evidence type="ECO:0000313" key="2">
    <source>
        <dbReference type="EMBL" id="OXV09925.1"/>
    </source>
</evidence>
<reference evidence="2 3" key="1">
    <citation type="journal article" date="2015" name="Environ. Microbiol.">
        <title>Metagenome sequence of Elaphomyces granulatus from sporocarp tissue reveals Ascomycota ectomycorrhizal fingerprints of genome expansion and a Proteobacteria-rich microbiome.</title>
        <authorList>
            <person name="Quandt C.A."/>
            <person name="Kohler A."/>
            <person name="Hesse C.N."/>
            <person name="Sharpton T.J."/>
            <person name="Martin F."/>
            <person name="Spatafora J.W."/>
        </authorList>
    </citation>
    <scope>NUCLEOTIDE SEQUENCE [LARGE SCALE GENOMIC DNA]</scope>
    <source>
        <strain evidence="2 3">OSC145934</strain>
    </source>
</reference>
<feature type="compositionally biased region" description="Low complexity" evidence="1">
    <location>
        <begin position="152"/>
        <end position="169"/>
    </location>
</feature>
<feature type="region of interest" description="Disordered" evidence="1">
    <location>
        <begin position="240"/>
        <end position="314"/>
    </location>
</feature>
<dbReference type="AlphaFoldDB" id="A0A232M0I8"/>
<feature type="region of interest" description="Disordered" evidence="1">
    <location>
        <begin position="347"/>
        <end position="371"/>
    </location>
</feature>
<protein>
    <submittedName>
        <fullName evidence="2">Uncharacterized protein</fullName>
    </submittedName>
</protein>
<keyword evidence="3" id="KW-1185">Reference proteome</keyword>
<comment type="caution">
    <text evidence="2">The sequence shown here is derived from an EMBL/GenBank/DDBJ whole genome shotgun (WGS) entry which is preliminary data.</text>
</comment>